<dbReference type="InterPro" id="IPR025572">
    <property type="entry name" value="YgaB"/>
</dbReference>
<keyword evidence="3" id="KW-1185">Reference proteome</keyword>
<gene>
    <name evidence="2" type="ORF">I7822_28525</name>
</gene>
<evidence type="ECO:0000256" key="1">
    <source>
        <dbReference type="SAM" id="Coils"/>
    </source>
</evidence>
<organism evidence="2 3">
    <name type="scientific">Metabacillus bambusae</name>
    <dbReference type="NCBI Taxonomy" id="2795218"/>
    <lineage>
        <taxon>Bacteria</taxon>
        <taxon>Bacillati</taxon>
        <taxon>Bacillota</taxon>
        <taxon>Bacilli</taxon>
        <taxon>Bacillales</taxon>
        <taxon>Bacillaceae</taxon>
        <taxon>Metabacillus</taxon>
    </lineage>
</organism>
<evidence type="ECO:0000313" key="2">
    <source>
        <dbReference type="EMBL" id="MBO1515561.1"/>
    </source>
</evidence>
<feature type="coiled-coil region" evidence="1">
    <location>
        <begin position="20"/>
        <end position="70"/>
    </location>
</feature>
<dbReference type="Pfam" id="PF14182">
    <property type="entry name" value="YgaB"/>
    <property type="match status" value="1"/>
</dbReference>
<name>A0ABS3NBY5_9BACI</name>
<accession>A0ABS3NBY5</accession>
<dbReference type="Proteomes" id="UP000663981">
    <property type="component" value="Unassembled WGS sequence"/>
</dbReference>
<dbReference type="RefSeq" id="WP_207982416.1">
    <property type="nucleotide sequence ID" value="NZ_JAGDEL010000042.1"/>
</dbReference>
<sequence>MNFDQLVGEQLKTMDKLLYLQSEIERCQDIMKQLIALQDEAKIQSVQDEIEQMKLELNRIQEVFEKQTEEVIRSYENQQFETVS</sequence>
<evidence type="ECO:0008006" key="4">
    <source>
        <dbReference type="Google" id="ProtNLM"/>
    </source>
</evidence>
<proteinExistence type="predicted"/>
<dbReference type="EMBL" id="JAGDEL010000042">
    <property type="protein sequence ID" value="MBO1515561.1"/>
    <property type="molecule type" value="Genomic_DNA"/>
</dbReference>
<evidence type="ECO:0000313" key="3">
    <source>
        <dbReference type="Proteomes" id="UP000663981"/>
    </source>
</evidence>
<reference evidence="2 3" key="1">
    <citation type="submission" date="2021-03" db="EMBL/GenBank/DDBJ databases">
        <title>Whole genome sequence of Metabacillus bambusae BG109.</title>
        <authorList>
            <person name="Jeong J.W."/>
        </authorList>
    </citation>
    <scope>NUCLEOTIDE SEQUENCE [LARGE SCALE GENOMIC DNA]</scope>
    <source>
        <strain evidence="2 3">BG109</strain>
    </source>
</reference>
<keyword evidence="1" id="KW-0175">Coiled coil</keyword>
<protein>
    <recommendedName>
        <fullName evidence="4">YgaB-like protein</fullName>
    </recommendedName>
</protein>
<comment type="caution">
    <text evidence="2">The sequence shown here is derived from an EMBL/GenBank/DDBJ whole genome shotgun (WGS) entry which is preliminary data.</text>
</comment>